<feature type="binding site" evidence="2">
    <location>
        <position position="60"/>
    </location>
    <ligand>
        <name>substrate</name>
    </ligand>
</feature>
<evidence type="ECO:0000259" key="3">
    <source>
        <dbReference type="Pfam" id="PF22636"/>
    </source>
</evidence>
<dbReference type="SUPFAM" id="SSF54637">
    <property type="entry name" value="Thioesterase/thiol ester dehydrase-isomerase"/>
    <property type="match status" value="1"/>
</dbReference>
<dbReference type="PIRSF" id="PIRSF014972">
    <property type="entry name" value="FlK"/>
    <property type="match status" value="1"/>
</dbReference>
<dbReference type="Gene3D" id="3.10.129.10">
    <property type="entry name" value="Hotdog Thioesterase"/>
    <property type="match status" value="1"/>
</dbReference>
<feature type="binding site" evidence="2">
    <location>
        <position position="60"/>
    </location>
    <ligand>
        <name>CoA</name>
        <dbReference type="ChEBI" id="CHEBI:57287"/>
    </ligand>
</feature>
<evidence type="ECO:0000256" key="2">
    <source>
        <dbReference type="PIRSR" id="PIRSR014972-2"/>
    </source>
</evidence>
<dbReference type="InterPro" id="IPR054485">
    <property type="entry name" value="FlK-like_dom"/>
</dbReference>
<evidence type="ECO:0000313" key="5">
    <source>
        <dbReference type="Proteomes" id="UP000190286"/>
    </source>
</evidence>
<dbReference type="InterPro" id="IPR029069">
    <property type="entry name" value="HotDog_dom_sf"/>
</dbReference>
<dbReference type="OrthoDB" id="6902891at2"/>
<keyword evidence="5" id="KW-1185">Reference proteome</keyword>
<evidence type="ECO:0000256" key="1">
    <source>
        <dbReference type="PIRSR" id="PIRSR014972-1"/>
    </source>
</evidence>
<feature type="active site" evidence="1">
    <location>
        <position position="41"/>
    </location>
</feature>
<evidence type="ECO:0000313" key="4">
    <source>
        <dbReference type="EMBL" id="SKA73959.1"/>
    </source>
</evidence>
<dbReference type="EMBL" id="FUYF01000001">
    <property type="protein sequence ID" value="SKA73959.1"/>
    <property type="molecule type" value="Genomic_DNA"/>
</dbReference>
<dbReference type="PANTHER" id="PTHR36934:SF1">
    <property type="entry name" value="THIOESTERASE DOMAIN-CONTAINING PROTEIN"/>
    <property type="match status" value="1"/>
</dbReference>
<feature type="active site" evidence="1">
    <location>
        <position position="67"/>
    </location>
</feature>
<organism evidence="4 5">
    <name type="scientific">Gemmiger formicilis</name>
    <dbReference type="NCBI Taxonomy" id="745368"/>
    <lineage>
        <taxon>Bacteria</taxon>
        <taxon>Bacillati</taxon>
        <taxon>Bacillota</taxon>
        <taxon>Clostridia</taxon>
        <taxon>Eubacteriales</taxon>
        <taxon>Gemmiger</taxon>
    </lineage>
</organism>
<accession>A0A1T4WA12</accession>
<feature type="domain" description="Fluoroacetyl-CoA-specific thioesterase-like" evidence="3">
    <location>
        <begin position="14"/>
        <end position="117"/>
    </location>
</feature>
<dbReference type="InterPro" id="IPR025540">
    <property type="entry name" value="FlK"/>
</dbReference>
<gene>
    <name evidence="4" type="ORF">SAMN02745178_00240</name>
</gene>
<reference evidence="4 5" key="1">
    <citation type="submission" date="2017-02" db="EMBL/GenBank/DDBJ databases">
        <authorList>
            <person name="Peterson S.W."/>
        </authorList>
    </citation>
    <scope>NUCLEOTIDE SEQUENCE [LARGE SCALE GENOMIC DNA]</scope>
    <source>
        <strain evidence="4 5">ATCC 27749</strain>
    </source>
</reference>
<sequence length="131" mass="14013">MLTPGIKGHAALRVTTENTALAMGSGELPVLATPAVAALIERACWQSVAAELELDQGTVGTALTLAHTAPTPVGMVVHCDCELTAVEDRRLHFTARVYDDVTEIAAATHERYIVDNERFTRKANSKLTAQS</sequence>
<dbReference type="Pfam" id="PF22636">
    <property type="entry name" value="FlK"/>
    <property type="match status" value="1"/>
</dbReference>
<proteinExistence type="predicted"/>
<dbReference type="PANTHER" id="PTHR36934">
    <property type="entry name" value="BLR0278 PROTEIN"/>
    <property type="match status" value="1"/>
</dbReference>
<dbReference type="AlphaFoldDB" id="A0A1T4WA12"/>
<feature type="active site" evidence="1">
    <location>
        <position position="33"/>
    </location>
</feature>
<dbReference type="Proteomes" id="UP000190286">
    <property type="component" value="Unassembled WGS sequence"/>
</dbReference>
<dbReference type="GeneID" id="93336740"/>
<dbReference type="RefSeq" id="WP_078783255.1">
    <property type="nucleotide sequence ID" value="NZ_CABIYV010000002.1"/>
</dbReference>
<feature type="binding site" evidence="2">
    <location>
        <position position="111"/>
    </location>
    <ligand>
        <name>substrate</name>
    </ligand>
</feature>
<protein>
    <submittedName>
        <fullName evidence="4">Predicted thioesterase</fullName>
    </submittedName>
</protein>
<name>A0A1T4WA12_9FIRM</name>